<feature type="binding site" evidence="12">
    <location>
        <position position="77"/>
    </location>
    <ligand>
        <name>Zn(2+)</name>
        <dbReference type="ChEBI" id="CHEBI:29105"/>
        <note>catalytic</note>
    </ligand>
</feature>
<evidence type="ECO:0000256" key="7">
    <source>
        <dbReference type="ARBA" id="ARBA00023002"/>
    </source>
</evidence>
<keyword evidence="8" id="KW-0511">Multifunctional enzyme</keyword>
<comment type="catalytic activity">
    <reaction evidence="9">
        <text>5-amino-6-(5-phospho-D-ribitylamino)uracil + NADP(+) = 5-amino-6-(5-phospho-D-ribosylamino)uracil + NADPH + H(+)</text>
        <dbReference type="Rhea" id="RHEA:17845"/>
        <dbReference type="ChEBI" id="CHEBI:15378"/>
        <dbReference type="ChEBI" id="CHEBI:57783"/>
        <dbReference type="ChEBI" id="CHEBI:58349"/>
        <dbReference type="ChEBI" id="CHEBI:58421"/>
        <dbReference type="ChEBI" id="CHEBI:58453"/>
        <dbReference type="EC" id="1.1.1.193"/>
    </reaction>
</comment>
<dbReference type="InterPro" id="IPR024072">
    <property type="entry name" value="DHFR-like_dom_sf"/>
</dbReference>
<evidence type="ECO:0000313" key="15">
    <source>
        <dbReference type="Proteomes" id="UP000319619"/>
    </source>
</evidence>
<feature type="binding site" evidence="11">
    <location>
        <position position="229"/>
    </location>
    <ligand>
        <name>NADP(+)</name>
        <dbReference type="ChEBI" id="CHEBI:58349"/>
    </ligand>
</feature>
<dbReference type="SUPFAM" id="SSF53927">
    <property type="entry name" value="Cytidine deaminase-like"/>
    <property type="match status" value="1"/>
</dbReference>
<keyword evidence="7 9" id="KW-0560">Oxidoreductase</keyword>
<feature type="binding site" evidence="11">
    <location>
        <position position="236"/>
    </location>
    <ligand>
        <name>substrate</name>
    </ligand>
</feature>
<comment type="catalytic activity">
    <reaction evidence="9">
        <text>2,5-diamino-6-hydroxy-4-(5-phosphoribosylamino)-pyrimidine + H2O + H(+) = 5-amino-6-(5-phospho-D-ribosylamino)uracil + NH4(+)</text>
        <dbReference type="Rhea" id="RHEA:21868"/>
        <dbReference type="ChEBI" id="CHEBI:15377"/>
        <dbReference type="ChEBI" id="CHEBI:15378"/>
        <dbReference type="ChEBI" id="CHEBI:28938"/>
        <dbReference type="ChEBI" id="CHEBI:58453"/>
        <dbReference type="ChEBI" id="CHEBI:58614"/>
        <dbReference type="EC" id="3.5.4.26"/>
    </reaction>
</comment>
<dbReference type="CDD" id="cd01284">
    <property type="entry name" value="Riboflavin_deaminase-reductase"/>
    <property type="match status" value="1"/>
</dbReference>
<feature type="binding site" evidence="11">
    <location>
        <position position="199"/>
    </location>
    <ligand>
        <name>NADP(+)</name>
        <dbReference type="ChEBI" id="CHEBI:58349"/>
    </ligand>
</feature>
<evidence type="ECO:0000256" key="4">
    <source>
        <dbReference type="ARBA" id="ARBA00005259"/>
    </source>
</evidence>
<sequence>MRCGISHTAVCPVVTNDGFFSLLSVIVDSDQKYMQLALRQAGKGIGYTSPNPRVGAVVVKDGQVIARGYHRAYGASHAEIDCLTKLKAGQAKGATLYVNLEPCCHHDKKTPPCVPAIIKAGITRLVYGIIDPNPDVNGQGLKELRKTGIEVSGPVLEEQSKELNRAYIKHRSSGFPWVTLKTAQSLDGRIATNIGDTRWISSQESLKLAHQLRAENDAIIVGIRTALADDPKLNVRFAKGPNPRRVILDGDLRISPNASMFKVNSDPVIIATKPYPPAEKAARLEAQGAEFIWLPPGEAGTLDIKLLLEELSRRGLLYLLVEGGSNVAATIVKRNLFDEMIVVQAPMIIGGDGIPSIASLGVTKLNEARRLHLVKRKTYGSDLVTWFRSSSNSGAD</sequence>
<keyword evidence="9 12" id="KW-0479">Metal-binding</keyword>
<gene>
    <name evidence="14" type="primary">ribD</name>
    <name evidence="14" type="ORF">CEE37_03530</name>
</gene>
<dbReference type="Pfam" id="PF01872">
    <property type="entry name" value="RibD_C"/>
    <property type="match status" value="1"/>
</dbReference>
<feature type="binding site" evidence="12">
    <location>
        <position position="103"/>
    </location>
    <ligand>
        <name>Zn(2+)</name>
        <dbReference type="ChEBI" id="CHEBI:29105"/>
        <note>catalytic</note>
    </ligand>
</feature>
<dbReference type="InterPro" id="IPR050765">
    <property type="entry name" value="Riboflavin_Biosynth_HTPR"/>
</dbReference>
<dbReference type="AlphaFoldDB" id="A0A532V358"/>
<dbReference type="Pfam" id="PF00383">
    <property type="entry name" value="dCMP_cyt_deam_1"/>
    <property type="match status" value="1"/>
</dbReference>
<organism evidence="14 15">
    <name type="scientific">candidate division LCP-89 bacterium B3_LCP</name>
    <dbReference type="NCBI Taxonomy" id="2012998"/>
    <lineage>
        <taxon>Bacteria</taxon>
        <taxon>Pseudomonadati</taxon>
        <taxon>Bacteria division LCP-89</taxon>
    </lineage>
</organism>
<reference evidence="14 15" key="1">
    <citation type="submission" date="2017-06" db="EMBL/GenBank/DDBJ databases">
        <title>Novel microbial phyla capable of carbon fixation and sulfur reduction in deep-sea sediments.</title>
        <authorList>
            <person name="Huang J."/>
            <person name="Baker B."/>
            <person name="Wang Y."/>
        </authorList>
    </citation>
    <scope>NUCLEOTIDE SEQUENCE [LARGE SCALE GENOMIC DNA]</scope>
    <source>
        <strain evidence="14">B3_LCP</strain>
    </source>
</reference>
<dbReference type="EMBL" id="NJBN01000002">
    <property type="protein sequence ID" value="TKJ41651.1"/>
    <property type="molecule type" value="Genomic_DNA"/>
</dbReference>
<dbReference type="InterPro" id="IPR002734">
    <property type="entry name" value="RibDG_C"/>
</dbReference>
<feature type="binding site" evidence="11">
    <location>
        <position position="233"/>
    </location>
    <ligand>
        <name>substrate</name>
    </ligand>
</feature>
<accession>A0A532V358</accession>
<dbReference type="InterPro" id="IPR011549">
    <property type="entry name" value="RibD_C"/>
</dbReference>
<comment type="similarity">
    <text evidence="4 9">In the N-terminal section; belongs to the cytidine and deoxycytidylate deaminase family.</text>
</comment>
<feature type="binding site" evidence="11">
    <location>
        <position position="322"/>
    </location>
    <ligand>
        <name>substrate</name>
    </ligand>
</feature>
<dbReference type="GO" id="GO:0008835">
    <property type="term" value="F:diaminohydroxyphosphoribosylaminopyrimidine deaminase activity"/>
    <property type="evidence" value="ECO:0007669"/>
    <property type="project" value="UniProtKB-EC"/>
</dbReference>
<dbReference type="PANTHER" id="PTHR38011">
    <property type="entry name" value="DIHYDROFOLATE REDUCTASE FAMILY PROTEIN (AFU_ORTHOLOGUE AFUA_8G06820)"/>
    <property type="match status" value="1"/>
</dbReference>
<comment type="pathway">
    <text evidence="3 9">Cofactor biosynthesis; riboflavin biosynthesis; 5-amino-6-(D-ribitylamino)uracil from GTP: step 3/4.</text>
</comment>
<feature type="active site" description="Proton donor" evidence="10">
    <location>
        <position position="79"/>
    </location>
</feature>
<dbReference type="PROSITE" id="PS51747">
    <property type="entry name" value="CYT_DCMP_DEAMINASES_2"/>
    <property type="match status" value="1"/>
</dbReference>
<protein>
    <recommendedName>
        <fullName evidence="9">Riboflavin biosynthesis protein RibD</fullName>
    </recommendedName>
    <domain>
        <recommendedName>
            <fullName evidence="9">Diaminohydroxyphosphoribosylaminopyrimidine deaminase</fullName>
            <shortName evidence="9">DRAP deaminase</shortName>
            <ecNumber evidence="9">3.5.4.26</ecNumber>
        </recommendedName>
        <alternativeName>
            <fullName evidence="9">Riboflavin-specific deaminase</fullName>
        </alternativeName>
    </domain>
    <domain>
        <recommendedName>
            <fullName evidence="9">5-amino-6-(5-phosphoribosylamino)uracil reductase</fullName>
            <ecNumber evidence="9">1.1.1.193</ecNumber>
        </recommendedName>
        <alternativeName>
            <fullName evidence="9">HTP reductase</fullName>
        </alternativeName>
    </domain>
</protein>
<comment type="similarity">
    <text evidence="5 9">In the C-terminal section; belongs to the HTP reductase family.</text>
</comment>
<evidence type="ECO:0000256" key="1">
    <source>
        <dbReference type="ARBA" id="ARBA00002151"/>
    </source>
</evidence>
<keyword evidence="9 12" id="KW-0862">Zinc</keyword>
<comment type="cofactor">
    <cofactor evidence="9 12">
        <name>Zn(2+)</name>
        <dbReference type="ChEBI" id="CHEBI:29105"/>
    </cofactor>
    <text evidence="9 12">Binds 1 zinc ion.</text>
</comment>
<feature type="binding site" evidence="11">
    <location>
        <position position="213"/>
    </location>
    <ligand>
        <name>substrate</name>
    </ligand>
</feature>
<dbReference type="Gene3D" id="3.40.430.10">
    <property type="entry name" value="Dihydrofolate Reductase, subunit A"/>
    <property type="match status" value="1"/>
</dbReference>
<dbReference type="InterPro" id="IPR002125">
    <property type="entry name" value="CMP_dCMP_dom"/>
</dbReference>
<evidence type="ECO:0000256" key="11">
    <source>
        <dbReference type="PIRSR" id="PIRSR006769-2"/>
    </source>
</evidence>
<dbReference type="GO" id="GO:0050661">
    <property type="term" value="F:NADP binding"/>
    <property type="evidence" value="ECO:0007669"/>
    <property type="project" value="InterPro"/>
</dbReference>
<feature type="binding site" evidence="11">
    <location>
        <position position="183"/>
    </location>
    <ligand>
        <name>substrate</name>
    </ligand>
</feature>
<proteinExistence type="inferred from homology"/>
<evidence type="ECO:0000256" key="6">
    <source>
        <dbReference type="ARBA" id="ARBA00022857"/>
    </source>
</evidence>
<evidence type="ECO:0000256" key="2">
    <source>
        <dbReference type="ARBA" id="ARBA00004882"/>
    </source>
</evidence>
<dbReference type="GO" id="GO:0046872">
    <property type="term" value="F:metal ion binding"/>
    <property type="evidence" value="ECO:0007669"/>
    <property type="project" value="UniProtKB-KW"/>
</dbReference>
<dbReference type="EC" id="1.1.1.193" evidence="9"/>
<evidence type="ECO:0000259" key="13">
    <source>
        <dbReference type="PROSITE" id="PS51747"/>
    </source>
</evidence>
<evidence type="ECO:0000256" key="5">
    <source>
        <dbReference type="ARBA" id="ARBA00007417"/>
    </source>
</evidence>
<comment type="caution">
    <text evidence="14">The sequence shown here is derived from an EMBL/GenBank/DDBJ whole genome shotgun (WGS) entry which is preliminary data.</text>
</comment>
<feature type="binding site" evidence="11">
    <location>
        <position position="225"/>
    </location>
    <ligand>
        <name>NADP(+)</name>
        <dbReference type="ChEBI" id="CHEBI:58349"/>
    </ligand>
</feature>
<dbReference type="EC" id="3.5.4.26" evidence="9"/>
<dbReference type="Gene3D" id="3.40.140.10">
    <property type="entry name" value="Cytidine Deaminase, domain 2"/>
    <property type="match status" value="1"/>
</dbReference>
<comment type="function">
    <text evidence="1 9">Converts 2,5-diamino-6-(ribosylamino)-4(3h)-pyrimidinone 5'-phosphate into 5-amino-6-(ribosylamino)-2,4(1h,3h)-pyrimidinedione 5'-phosphate.</text>
</comment>
<comment type="pathway">
    <text evidence="2 9">Cofactor biosynthesis; riboflavin biosynthesis; 5-amino-6-(D-ribitylamino)uracil from GTP: step 2/4.</text>
</comment>
<dbReference type="GO" id="GO:0008703">
    <property type="term" value="F:5-amino-6-(5-phosphoribosylamino)uracil reductase activity"/>
    <property type="evidence" value="ECO:0007669"/>
    <property type="project" value="UniProtKB-EC"/>
</dbReference>
<dbReference type="Proteomes" id="UP000319619">
    <property type="component" value="Unassembled WGS sequence"/>
</dbReference>
<keyword evidence="9" id="KW-0686">Riboflavin biosynthesis</keyword>
<evidence type="ECO:0000256" key="8">
    <source>
        <dbReference type="ARBA" id="ARBA00023268"/>
    </source>
</evidence>
<dbReference type="GO" id="GO:0009231">
    <property type="term" value="P:riboflavin biosynthetic process"/>
    <property type="evidence" value="ECO:0007669"/>
    <property type="project" value="UniProtKB-UniPathway"/>
</dbReference>
<name>A0A532V358_UNCL8</name>
<feature type="binding site" evidence="12">
    <location>
        <position position="113"/>
    </location>
    <ligand>
        <name>Zn(2+)</name>
        <dbReference type="ChEBI" id="CHEBI:29105"/>
        <note>catalytic</note>
    </ligand>
</feature>
<keyword evidence="6 9" id="KW-0521">NADP</keyword>
<dbReference type="NCBIfam" id="TIGR00326">
    <property type="entry name" value="eubact_ribD"/>
    <property type="match status" value="1"/>
</dbReference>
<dbReference type="InterPro" id="IPR004794">
    <property type="entry name" value="Eubact_RibD"/>
</dbReference>
<dbReference type="UniPathway" id="UPA00275">
    <property type="reaction ID" value="UER00401"/>
</dbReference>
<dbReference type="SUPFAM" id="SSF53597">
    <property type="entry name" value="Dihydrofolate reductase-like"/>
    <property type="match status" value="1"/>
</dbReference>
<dbReference type="NCBIfam" id="TIGR00227">
    <property type="entry name" value="ribD_Cterm"/>
    <property type="match status" value="1"/>
</dbReference>
<dbReference type="InterPro" id="IPR016193">
    <property type="entry name" value="Cytidine_deaminase-like"/>
</dbReference>
<evidence type="ECO:0000313" key="14">
    <source>
        <dbReference type="EMBL" id="TKJ41651.1"/>
    </source>
</evidence>
<feature type="domain" description="CMP/dCMP-type deaminase" evidence="13">
    <location>
        <begin position="28"/>
        <end position="152"/>
    </location>
</feature>
<evidence type="ECO:0000256" key="9">
    <source>
        <dbReference type="PIRNR" id="PIRNR006769"/>
    </source>
</evidence>
<evidence type="ECO:0000256" key="3">
    <source>
        <dbReference type="ARBA" id="ARBA00004910"/>
    </source>
</evidence>
<evidence type="ECO:0000256" key="12">
    <source>
        <dbReference type="PIRSR" id="PIRSR006769-3"/>
    </source>
</evidence>
<keyword evidence="9" id="KW-0378">Hydrolase</keyword>
<dbReference type="PIRSF" id="PIRSF006769">
    <property type="entry name" value="RibD"/>
    <property type="match status" value="1"/>
</dbReference>
<dbReference type="PANTHER" id="PTHR38011:SF7">
    <property type="entry name" value="2,5-DIAMINO-6-RIBOSYLAMINO-4(3H)-PYRIMIDINONE 5'-PHOSPHATE REDUCTASE"/>
    <property type="match status" value="1"/>
</dbReference>
<evidence type="ECO:0000256" key="10">
    <source>
        <dbReference type="PIRSR" id="PIRSR006769-1"/>
    </source>
</evidence>